<evidence type="ECO:0000313" key="2">
    <source>
        <dbReference type="Proteomes" id="UP000823561"/>
    </source>
</evidence>
<accession>A0AAV6FZC0</accession>
<dbReference type="AlphaFoldDB" id="A0AAV6FZC0"/>
<dbReference type="EMBL" id="JADWDJ010000016">
    <property type="protein sequence ID" value="KAG5268188.1"/>
    <property type="molecule type" value="Genomic_DNA"/>
</dbReference>
<comment type="caution">
    <text evidence="1">The sequence shown here is derived from an EMBL/GenBank/DDBJ whole genome shotgun (WGS) entry which is preliminary data.</text>
</comment>
<protein>
    <submittedName>
        <fullName evidence="1">Uncharacterized protein</fullName>
    </submittedName>
</protein>
<gene>
    <name evidence="1" type="ORF">AALO_G00209240</name>
</gene>
<reference evidence="1" key="1">
    <citation type="submission" date="2020-10" db="EMBL/GenBank/DDBJ databases">
        <title>Chromosome-scale genome assembly of the Allis shad, Alosa alosa.</title>
        <authorList>
            <person name="Margot Z."/>
            <person name="Christophe K."/>
            <person name="Cabau C."/>
            <person name="Louis A."/>
            <person name="Berthelot C."/>
            <person name="Parey E."/>
            <person name="Roest Crollius H."/>
            <person name="Montfort J."/>
            <person name="Robinson-Rechavi M."/>
            <person name="Bucao C."/>
            <person name="Bouchez O."/>
            <person name="Gislard M."/>
            <person name="Lluch J."/>
            <person name="Milhes M."/>
            <person name="Lampietro C."/>
            <person name="Lopez Roques C."/>
            <person name="Donnadieu C."/>
            <person name="Braasch I."/>
            <person name="Desvignes T."/>
            <person name="Postlethwait J."/>
            <person name="Bobe J."/>
            <person name="Guiguen Y."/>
        </authorList>
    </citation>
    <scope>NUCLEOTIDE SEQUENCE</scope>
    <source>
        <strain evidence="1">M-15738</strain>
        <tissue evidence="1">Blood</tissue>
    </source>
</reference>
<evidence type="ECO:0000313" key="1">
    <source>
        <dbReference type="EMBL" id="KAG5268188.1"/>
    </source>
</evidence>
<name>A0AAV6FZC0_9TELE</name>
<proteinExistence type="predicted"/>
<sequence>MSMTKRYSGFESAVLNVLYPTNLFLQSEHLNRRAQPLLHHDSQETEVMEESILQPESHSSEAEEMETWTLLGLRLKLSSWQVKDLRQPNEKYALPSNVV</sequence>
<keyword evidence="2" id="KW-1185">Reference proteome</keyword>
<organism evidence="1 2">
    <name type="scientific">Alosa alosa</name>
    <name type="common">allis shad</name>
    <dbReference type="NCBI Taxonomy" id="278164"/>
    <lineage>
        <taxon>Eukaryota</taxon>
        <taxon>Metazoa</taxon>
        <taxon>Chordata</taxon>
        <taxon>Craniata</taxon>
        <taxon>Vertebrata</taxon>
        <taxon>Euteleostomi</taxon>
        <taxon>Actinopterygii</taxon>
        <taxon>Neopterygii</taxon>
        <taxon>Teleostei</taxon>
        <taxon>Clupei</taxon>
        <taxon>Clupeiformes</taxon>
        <taxon>Clupeoidei</taxon>
        <taxon>Clupeidae</taxon>
        <taxon>Alosa</taxon>
    </lineage>
</organism>
<dbReference type="Proteomes" id="UP000823561">
    <property type="component" value="Chromosome 16"/>
</dbReference>